<evidence type="ECO:0000259" key="4">
    <source>
        <dbReference type="PROSITE" id="PS50081"/>
    </source>
</evidence>
<dbReference type="PRINTS" id="PR00008">
    <property type="entry name" value="DAGPEDOMAIN"/>
</dbReference>
<dbReference type="SMART" id="SM00109">
    <property type="entry name" value="C1"/>
    <property type="match status" value="1"/>
</dbReference>
<dbReference type="InterPro" id="IPR037607">
    <property type="entry name" value="DGK"/>
</dbReference>
<dbReference type="PROSITE" id="PS00479">
    <property type="entry name" value="ZF_DAG_PE_1"/>
    <property type="match status" value="1"/>
</dbReference>
<organism evidence="6 7">
    <name type="scientific">Nothoprocta perdicaria</name>
    <name type="common">Chilean tinamou</name>
    <name type="synonym">Crypturus perdicarius</name>
    <dbReference type="NCBI Taxonomy" id="30464"/>
    <lineage>
        <taxon>Eukaryota</taxon>
        <taxon>Metazoa</taxon>
        <taxon>Chordata</taxon>
        <taxon>Craniata</taxon>
        <taxon>Vertebrata</taxon>
        <taxon>Euteleostomi</taxon>
        <taxon>Archelosauria</taxon>
        <taxon>Archosauria</taxon>
        <taxon>Dinosauria</taxon>
        <taxon>Saurischia</taxon>
        <taxon>Theropoda</taxon>
        <taxon>Coelurosauria</taxon>
        <taxon>Aves</taxon>
        <taxon>Palaeognathae</taxon>
        <taxon>Tinamiformes</taxon>
        <taxon>Tinamidae</taxon>
        <taxon>Nothoprocta</taxon>
    </lineage>
</organism>
<proteinExistence type="predicted"/>
<evidence type="ECO:0000313" key="7">
    <source>
        <dbReference type="Proteomes" id="UP000694420"/>
    </source>
</evidence>
<dbReference type="InterPro" id="IPR046349">
    <property type="entry name" value="C1-like_sf"/>
</dbReference>
<evidence type="ECO:0000256" key="2">
    <source>
        <dbReference type="ARBA" id="ARBA00022833"/>
    </source>
</evidence>
<dbReference type="GO" id="GO:0005886">
    <property type="term" value="C:plasma membrane"/>
    <property type="evidence" value="ECO:0007669"/>
    <property type="project" value="TreeGrafter"/>
</dbReference>
<reference evidence="6" key="1">
    <citation type="submission" date="2025-08" db="UniProtKB">
        <authorList>
            <consortium name="Ensembl"/>
        </authorList>
    </citation>
    <scope>IDENTIFICATION</scope>
</reference>
<dbReference type="InterPro" id="IPR002219">
    <property type="entry name" value="PKC_DAG/PE"/>
</dbReference>
<dbReference type="Pfam" id="PF00130">
    <property type="entry name" value="C1_1"/>
    <property type="match status" value="1"/>
</dbReference>
<feature type="domain" description="DAGKc" evidence="5">
    <location>
        <begin position="146"/>
        <end position="166"/>
    </location>
</feature>
<dbReference type="Proteomes" id="UP000694420">
    <property type="component" value="Unplaced"/>
</dbReference>
<dbReference type="PANTHER" id="PTHR11255:SF38">
    <property type="entry name" value="DIACYLGLYCEROL KINASE ALPHA"/>
    <property type="match status" value="1"/>
</dbReference>
<name>A0A8C6ZGW9_NOTPE</name>
<keyword evidence="2" id="KW-0862">Zinc</keyword>
<feature type="region of interest" description="Disordered" evidence="3">
    <location>
        <begin position="101"/>
        <end position="166"/>
    </location>
</feature>
<keyword evidence="7" id="KW-1185">Reference proteome</keyword>
<dbReference type="AlphaFoldDB" id="A0A8C6ZGW9"/>
<sequence length="166" mass="17727">MTRTDDGQHMWRLKHFKRPAYCNVCETLLLGLRKQGLCCTFCKFTVHERCARKAPPSCISTYAKSRREAGVSARPCAPVSVPLLTPPSVPPSVHLLCQPAGPRPRVHHPRGAAAAGEPGARAPARGRGGVTAAPHGPLAPQVSPVPDTHPLLVFVNPKSGGKQGER</sequence>
<evidence type="ECO:0000313" key="6">
    <source>
        <dbReference type="Ensembl" id="ENSNPEP00000012080.1"/>
    </source>
</evidence>
<evidence type="ECO:0000259" key="5">
    <source>
        <dbReference type="PROSITE" id="PS50146"/>
    </source>
</evidence>
<accession>A0A8C6ZGW9</accession>
<dbReference type="Gene3D" id="3.30.60.20">
    <property type="match status" value="1"/>
</dbReference>
<reference evidence="6" key="2">
    <citation type="submission" date="2025-09" db="UniProtKB">
        <authorList>
            <consortium name="Ensembl"/>
        </authorList>
    </citation>
    <scope>IDENTIFICATION</scope>
</reference>
<dbReference type="CDD" id="cd20799">
    <property type="entry name" value="C1_DGK_typeI_rpt1"/>
    <property type="match status" value="1"/>
</dbReference>
<dbReference type="InterPro" id="IPR001206">
    <property type="entry name" value="Diacylglycerol_kinase_cat_dom"/>
</dbReference>
<protein>
    <submittedName>
        <fullName evidence="6">Uncharacterized protein</fullName>
    </submittedName>
</protein>
<dbReference type="GO" id="GO:0004143">
    <property type="term" value="F:ATP-dependent diacylglycerol kinase activity"/>
    <property type="evidence" value="ECO:0007669"/>
    <property type="project" value="InterPro"/>
</dbReference>
<feature type="domain" description="Phorbol-ester/DAG-type" evidence="4">
    <location>
        <begin position="8"/>
        <end position="58"/>
    </location>
</feature>
<dbReference type="SUPFAM" id="SSF57889">
    <property type="entry name" value="Cysteine-rich domain"/>
    <property type="match status" value="1"/>
</dbReference>
<dbReference type="PROSITE" id="PS50081">
    <property type="entry name" value="ZF_DAG_PE_2"/>
    <property type="match status" value="1"/>
</dbReference>
<dbReference type="GO" id="GO:0046872">
    <property type="term" value="F:metal ion binding"/>
    <property type="evidence" value="ECO:0007669"/>
    <property type="project" value="UniProtKB-KW"/>
</dbReference>
<dbReference type="InterPro" id="IPR020454">
    <property type="entry name" value="DAG/PE-bd"/>
</dbReference>
<dbReference type="GO" id="GO:0007165">
    <property type="term" value="P:signal transduction"/>
    <property type="evidence" value="ECO:0007669"/>
    <property type="project" value="InterPro"/>
</dbReference>
<evidence type="ECO:0000256" key="3">
    <source>
        <dbReference type="SAM" id="MobiDB-lite"/>
    </source>
</evidence>
<keyword evidence="1" id="KW-0479">Metal-binding</keyword>
<dbReference type="PANTHER" id="PTHR11255">
    <property type="entry name" value="DIACYLGLYCEROL KINASE"/>
    <property type="match status" value="1"/>
</dbReference>
<evidence type="ECO:0000256" key="1">
    <source>
        <dbReference type="ARBA" id="ARBA00022723"/>
    </source>
</evidence>
<dbReference type="Ensembl" id="ENSNPET00000012384.1">
    <property type="protein sequence ID" value="ENSNPEP00000012080.1"/>
    <property type="gene ID" value="ENSNPEG00000009051.1"/>
</dbReference>
<feature type="compositionally biased region" description="Low complexity" evidence="3">
    <location>
        <begin position="111"/>
        <end position="134"/>
    </location>
</feature>
<dbReference type="PROSITE" id="PS50146">
    <property type="entry name" value="DAGK"/>
    <property type="match status" value="1"/>
</dbReference>